<dbReference type="AlphaFoldDB" id="A0A061G2A1"/>
<evidence type="ECO:0000313" key="3">
    <source>
        <dbReference type="Proteomes" id="UP000026915"/>
    </source>
</evidence>
<dbReference type="HOGENOM" id="CLU_2727310_0_0_1"/>
<accession>A0A061G2A1</accession>
<dbReference type="Proteomes" id="UP000026915">
    <property type="component" value="Chromosome 3"/>
</dbReference>
<evidence type="ECO:0000313" key="2">
    <source>
        <dbReference type="EMBL" id="EOY23995.1"/>
    </source>
</evidence>
<evidence type="ECO:0000256" key="1">
    <source>
        <dbReference type="SAM" id="MobiDB-lite"/>
    </source>
</evidence>
<dbReference type="Gramene" id="EOY23995">
    <property type="protein sequence ID" value="EOY23995"/>
    <property type="gene ID" value="TCM_015715"/>
</dbReference>
<dbReference type="EMBL" id="CM001881">
    <property type="protein sequence ID" value="EOY23995.1"/>
    <property type="molecule type" value="Genomic_DNA"/>
</dbReference>
<reference evidence="2 3" key="1">
    <citation type="journal article" date="2013" name="Genome Biol.">
        <title>The genome sequence of the most widely cultivated cacao type and its use to identify candidate genes regulating pod color.</title>
        <authorList>
            <person name="Motamayor J.C."/>
            <person name="Mockaitis K."/>
            <person name="Schmutz J."/>
            <person name="Haiminen N."/>
            <person name="Iii D.L."/>
            <person name="Cornejo O."/>
            <person name="Findley S.D."/>
            <person name="Zheng P."/>
            <person name="Utro F."/>
            <person name="Royaert S."/>
            <person name="Saski C."/>
            <person name="Jenkins J."/>
            <person name="Podicheti R."/>
            <person name="Zhao M."/>
            <person name="Scheffler B.E."/>
            <person name="Stack J.C."/>
            <person name="Feltus F.A."/>
            <person name="Mustiga G.M."/>
            <person name="Amores F."/>
            <person name="Phillips W."/>
            <person name="Marelli J.P."/>
            <person name="May G.D."/>
            <person name="Shapiro H."/>
            <person name="Ma J."/>
            <person name="Bustamante C.D."/>
            <person name="Schnell R.J."/>
            <person name="Main D."/>
            <person name="Gilbert D."/>
            <person name="Parida L."/>
            <person name="Kuhn D.N."/>
        </authorList>
    </citation>
    <scope>NUCLEOTIDE SEQUENCE [LARGE SCALE GENOMIC DNA]</scope>
    <source>
        <strain evidence="3">cv. Matina 1-6</strain>
    </source>
</reference>
<name>A0A061G2A1_THECC</name>
<feature type="region of interest" description="Disordered" evidence="1">
    <location>
        <begin position="29"/>
        <end position="56"/>
    </location>
</feature>
<keyword evidence="3" id="KW-1185">Reference proteome</keyword>
<organism evidence="2 3">
    <name type="scientific">Theobroma cacao</name>
    <name type="common">Cacao</name>
    <name type="synonym">Cocoa</name>
    <dbReference type="NCBI Taxonomy" id="3641"/>
    <lineage>
        <taxon>Eukaryota</taxon>
        <taxon>Viridiplantae</taxon>
        <taxon>Streptophyta</taxon>
        <taxon>Embryophyta</taxon>
        <taxon>Tracheophyta</taxon>
        <taxon>Spermatophyta</taxon>
        <taxon>Magnoliopsida</taxon>
        <taxon>eudicotyledons</taxon>
        <taxon>Gunneridae</taxon>
        <taxon>Pentapetalae</taxon>
        <taxon>rosids</taxon>
        <taxon>malvids</taxon>
        <taxon>Malvales</taxon>
        <taxon>Malvaceae</taxon>
        <taxon>Byttnerioideae</taxon>
        <taxon>Theobroma</taxon>
    </lineage>
</organism>
<sequence>MKNKNVKRLDIRRALFTKNGSKHVNAQGNARNITSKNGKSMWRKEQRTPKNEVNLSNKSSECPLVYTNLKKH</sequence>
<proteinExistence type="predicted"/>
<gene>
    <name evidence="2" type="ORF">TCM_015715</name>
</gene>
<protein>
    <submittedName>
        <fullName evidence="2">Uncharacterized protein</fullName>
    </submittedName>
</protein>
<feature type="compositionally biased region" description="Polar residues" evidence="1">
    <location>
        <begin position="29"/>
        <end position="38"/>
    </location>
</feature>
<dbReference type="InParanoid" id="A0A061G2A1"/>